<protein>
    <submittedName>
        <fullName evidence="2">Uncharacterized protein</fullName>
    </submittedName>
</protein>
<feature type="compositionally biased region" description="Gly residues" evidence="1">
    <location>
        <begin position="25"/>
        <end position="39"/>
    </location>
</feature>
<evidence type="ECO:0000313" key="2">
    <source>
        <dbReference type="EMBL" id="SCG56866.1"/>
    </source>
</evidence>
<organism evidence="2 3">
    <name type="scientific">Micromonospora inositola</name>
    <dbReference type="NCBI Taxonomy" id="47865"/>
    <lineage>
        <taxon>Bacteria</taxon>
        <taxon>Bacillati</taxon>
        <taxon>Actinomycetota</taxon>
        <taxon>Actinomycetes</taxon>
        <taxon>Micromonosporales</taxon>
        <taxon>Micromonosporaceae</taxon>
        <taxon>Micromonospora</taxon>
    </lineage>
</organism>
<accession>A0A1C5IGK0</accession>
<dbReference type="AlphaFoldDB" id="A0A1C5IGK0"/>
<dbReference type="Proteomes" id="UP000198221">
    <property type="component" value="Chromosome I"/>
</dbReference>
<keyword evidence="3" id="KW-1185">Reference proteome</keyword>
<sequence length="168" mass="16640">MGIRRWVVAVAGLVLVAGCDGGGSPGGASGGASPQGGVSGAARADGAVPAPSCPPDNLYGGPMGSGGEVAGTPGVFWGLLFLGGERLPAGEPVKIALRVTGSGELTLRAVGPDGATVDPQSIDSHDGSTWARPGDEWGSYWVFPTPGCWTIQAERTDGTRGALTLRAG</sequence>
<name>A0A1C5IGK0_9ACTN</name>
<dbReference type="EMBL" id="LT607754">
    <property type="protein sequence ID" value="SCG56866.1"/>
    <property type="molecule type" value="Genomic_DNA"/>
</dbReference>
<evidence type="ECO:0000256" key="1">
    <source>
        <dbReference type="SAM" id="MobiDB-lite"/>
    </source>
</evidence>
<dbReference type="PROSITE" id="PS51257">
    <property type="entry name" value="PROKAR_LIPOPROTEIN"/>
    <property type="match status" value="1"/>
</dbReference>
<feature type="region of interest" description="Disordered" evidence="1">
    <location>
        <begin position="25"/>
        <end position="49"/>
    </location>
</feature>
<evidence type="ECO:0000313" key="3">
    <source>
        <dbReference type="Proteomes" id="UP000198221"/>
    </source>
</evidence>
<reference evidence="3" key="1">
    <citation type="submission" date="2016-06" db="EMBL/GenBank/DDBJ databases">
        <authorList>
            <person name="Varghese N."/>
            <person name="Submissions Spin"/>
        </authorList>
    </citation>
    <scope>NUCLEOTIDE SEQUENCE [LARGE SCALE GENOMIC DNA]</scope>
    <source>
        <strain evidence="3">DSM 43819</strain>
    </source>
</reference>
<gene>
    <name evidence="2" type="ORF">GA0070613_2733</name>
</gene>
<proteinExistence type="predicted"/>